<keyword evidence="2" id="KW-0067">ATP-binding</keyword>
<dbReference type="PROSITE" id="PS00676">
    <property type="entry name" value="SIGMA54_INTERACT_2"/>
    <property type="match status" value="1"/>
</dbReference>
<evidence type="ECO:0000256" key="1">
    <source>
        <dbReference type="ARBA" id="ARBA00022741"/>
    </source>
</evidence>
<dbReference type="PROSITE" id="PS50045">
    <property type="entry name" value="SIGMA54_INTERACT_4"/>
    <property type="match status" value="1"/>
</dbReference>
<dbReference type="PROSITE" id="PS50943">
    <property type="entry name" value="HTH_CROC1"/>
    <property type="match status" value="1"/>
</dbReference>
<dbReference type="Proteomes" id="UP000004459">
    <property type="component" value="Unassembled WGS sequence"/>
</dbReference>
<proteinExistence type="predicted"/>
<dbReference type="InterPro" id="IPR002078">
    <property type="entry name" value="Sigma_54_int"/>
</dbReference>
<comment type="caution">
    <text evidence="5">The sequence shown here is derived from an EMBL/GenBank/DDBJ whole genome shotgun (WGS) entry which is preliminary data.</text>
</comment>
<dbReference type="Gene3D" id="3.40.50.300">
    <property type="entry name" value="P-loop containing nucleotide triphosphate hydrolases"/>
    <property type="match status" value="1"/>
</dbReference>
<dbReference type="InterPro" id="IPR003593">
    <property type="entry name" value="AAA+_ATPase"/>
</dbReference>
<dbReference type="Gene3D" id="1.10.8.60">
    <property type="match status" value="1"/>
</dbReference>
<dbReference type="PATRIC" id="fig|411475.3.peg.1458"/>
<keyword evidence="1" id="KW-0547">Nucleotide-binding</keyword>
<dbReference type="InterPro" id="IPR027417">
    <property type="entry name" value="P-loop_NTPase"/>
</dbReference>
<dbReference type="HOGENOM" id="CLU_000445_8_7_9"/>
<dbReference type="PANTHER" id="PTHR32071">
    <property type="entry name" value="TRANSCRIPTIONAL REGULATORY PROTEIN"/>
    <property type="match status" value="1"/>
</dbReference>
<dbReference type="SUPFAM" id="SSF52540">
    <property type="entry name" value="P-loop containing nucleoside triphosphate hydrolases"/>
    <property type="match status" value="1"/>
</dbReference>
<sequence length="681" mass="76346">MRFKEGHPMAKQTLGVFTENELDRNYMCKILSQVFSSSLDIVPVTLATVHTLAAEPAAILVNITSLAYADKYFPNSQIIFARRFLDSNHLHRLLELPEGTPVLVANKPRRIAEDLVENLQQLGINHLNYIPYWPGCDIDTTPYDTVVYAGFRSYCPENKKVYINLGYRNITPSTLAEIVKIYNLPPDFLNQFHIPVMQQLVSELYHRQDIHTQNQLLKSQLSQTLALTGTALFHLDENQQIVELNEAAARLLPAGQKGLPGHPLLPCFPELAHLAASLSEGREEKEVVYLGKKPYTLHLHFESPLQHRHCFILLTPIAASSSEKRCSHGVKKNSLPAKYHFSDILGHSPAVQKAIRLAQYYSGTDETILIFGESGTGKELFAQSIHNASRRRQSPFVAVNCAAIPDTLIESELFGYEEGAFTGARKGGKQGLFQTADNGTIFLDEIGDIPLSLQSRLLRVLEEREVMPVGSTSVIPIDVRVICATNRNLNEMVRQGTFREDLYYRLKILPLVIPPLRERVEDIPELLHSMAEGARLPAQLEHRLLHYTWPGNVRELRAFSSNLTIFYQQDIAPDQQQSLLNDLIRNFFGHRISAFTDCSEPLSQEDRLLLNSIQELTAAGRPAGRGSLLRLSPLLAAGFTEAKLKLRIRRLAESGYISVGKTRQGLRLTLLGTEALAQGEV</sequence>
<dbReference type="CDD" id="cd00009">
    <property type="entry name" value="AAA"/>
    <property type="match status" value="1"/>
</dbReference>
<feature type="domain" description="Sigma-54 factor interaction" evidence="3">
    <location>
        <begin position="344"/>
        <end position="565"/>
    </location>
</feature>
<accession>G9YQ98</accession>
<dbReference type="GO" id="GO:0005524">
    <property type="term" value="F:ATP binding"/>
    <property type="evidence" value="ECO:0007669"/>
    <property type="project" value="UniProtKB-KW"/>
</dbReference>
<dbReference type="Pfam" id="PF00158">
    <property type="entry name" value="Sigma54_activat"/>
    <property type="match status" value="1"/>
</dbReference>
<dbReference type="Pfam" id="PF25601">
    <property type="entry name" value="AAA_lid_14"/>
    <property type="match status" value="1"/>
</dbReference>
<dbReference type="InterPro" id="IPR001387">
    <property type="entry name" value="Cro/C1-type_HTH"/>
</dbReference>
<dbReference type="AlphaFoldDB" id="G9YQ98"/>
<dbReference type="InterPro" id="IPR025943">
    <property type="entry name" value="Sigma_54_int_dom_ATP-bd_2"/>
</dbReference>
<evidence type="ECO:0000259" key="4">
    <source>
        <dbReference type="PROSITE" id="PS50943"/>
    </source>
</evidence>
<reference evidence="5 6" key="1">
    <citation type="submission" date="2011-08" db="EMBL/GenBank/DDBJ databases">
        <authorList>
            <person name="Weinstock G."/>
            <person name="Sodergren E."/>
            <person name="Clifton S."/>
            <person name="Fulton L."/>
            <person name="Fulton B."/>
            <person name="Courtney L."/>
            <person name="Fronick C."/>
            <person name="Harrison M."/>
            <person name="Strong C."/>
            <person name="Farmer C."/>
            <person name="Delahaunty K."/>
            <person name="Markovic C."/>
            <person name="Hall O."/>
            <person name="Minx P."/>
            <person name="Tomlinson C."/>
            <person name="Mitreva M."/>
            <person name="Hou S."/>
            <person name="Chen J."/>
            <person name="Wollam A."/>
            <person name="Pepin K.H."/>
            <person name="Johnson M."/>
            <person name="Bhonagiri V."/>
            <person name="Zhang X."/>
            <person name="Suruliraj S."/>
            <person name="Warren W."/>
            <person name="Chinwalla A."/>
            <person name="Mardis E.R."/>
            <person name="Wilson R.K."/>
        </authorList>
    </citation>
    <scope>NUCLEOTIDE SEQUENCE [LARGE SCALE GENOMIC DNA]</scope>
    <source>
        <strain evidence="5 6">ATCC 29863</strain>
    </source>
</reference>
<dbReference type="InterPro" id="IPR058031">
    <property type="entry name" value="AAA_lid_NorR"/>
</dbReference>
<name>G9YQ98_FLAPL</name>
<gene>
    <name evidence="5" type="ORF">HMPREF0372_01691</name>
</gene>
<dbReference type="PROSITE" id="PS00675">
    <property type="entry name" value="SIGMA54_INTERACT_1"/>
    <property type="match status" value="1"/>
</dbReference>
<dbReference type="InterPro" id="IPR025662">
    <property type="entry name" value="Sigma_54_int_dom_ATP-bd_1"/>
</dbReference>
<evidence type="ECO:0000313" key="6">
    <source>
        <dbReference type="Proteomes" id="UP000004459"/>
    </source>
</evidence>
<evidence type="ECO:0000259" key="3">
    <source>
        <dbReference type="PROSITE" id="PS50045"/>
    </source>
</evidence>
<organism evidence="5 6">
    <name type="scientific">Flavonifractor plautii ATCC 29863</name>
    <dbReference type="NCBI Taxonomy" id="411475"/>
    <lineage>
        <taxon>Bacteria</taxon>
        <taxon>Bacillati</taxon>
        <taxon>Bacillota</taxon>
        <taxon>Clostridia</taxon>
        <taxon>Eubacteriales</taxon>
        <taxon>Oscillospiraceae</taxon>
        <taxon>Flavonifractor</taxon>
    </lineage>
</organism>
<protein>
    <submittedName>
        <fullName evidence="5">Sigma-54 interaction domain protein</fullName>
    </submittedName>
</protein>
<evidence type="ECO:0000313" key="5">
    <source>
        <dbReference type="EMBL" id="EHM51690.1"/>
    </source>
</evidence>
<evidence type="ECO:0000256" key="2">
    <source>
        <dbReference type="ARBA" id="ARBA00022840"/>
    </source>
</evidence>
<dbReference type="FunFam" id="3.40.50.300:FF:000006">
    <property type="entry name" value="DNA-binding transcriptional regulator NtrC"/>
    <property type="match status" value="1"/>
</dbReference>
<feature type="domain" description="HTH cro/C1-type" evidence="4">
    <location>
        <begin position="166"/>
        <end position="189"/>
    </location>
</feature>
<dbReference type="EMBL" id="AGCK01000129">
    <property type="protein sequence ID" value="EHM51690.1"/>
    <property type="molecule type" value="Genomic_DNA"/>
</dbReference>
<dbReference type="SMART" id="SM00382">
    <property type="entry name" value="AAA"/>
    <property type="match status" value="1"/>
</dbReference>
<dbReference type="GO" id="GO:0006355">
    <property type="term" value="P:regulation of DNA-templated transcription"/>
    <property type="evidence" value="ECO:0007669"/>
    <property type="project" value="InterPro"/>
</dbReference>